<dbReference type="InterPro" id="IPR013149">
    <property type="entry name" value="ADH-like_C"/>
</dbReference>
<reference evidence="2" key="1">
    <citation type="submission" date="2021-05" db="EMBL/GenBank/DDBJ databases">
        <title>Energy efficiency and biological interactions define the core microbiome of deep oligotrophic groundwater.</title>
        <authorList>
            <person name="Mehrshad M."/>
            <person name="Lopez-Fernandez M."/>
            <person name="Bell E."/>
            <person name="Bernier-Latmani R."/>
            <person name="Bertilsson S."/>
            <person name="Dopson M."/>
        </authorList>
    </citation>
    <scope>NUCLEOTIDE SEQUENCE</scope>
    <source>
        <strain evidence="2">Modern_marine.mb.64</strain>
    </source>
</reference>
<dbReference type="Gene3D" id="3.40.50.720">
    <property type="entry name" value="NAD(P)-binding Rossmann-like Domain"/>
    <property type="match status" value="1"/>
</dbReference>
<dbReference type="SUPFAM" id="SSF51735">
    <property type="entry name" value="NAD(P)-binding Rossmann-fold domains"/>
    <property type="match status" value="1"/>
</dbReference>
<dbReference type="PANTHER" id="PTHR43677:SF4">
    <property type="entry name" value="QUINONE OXIDOREDUCTASE-LIKE PROTEIN 2"/>
    <property type="match status" value="1"/>
</dbReference>
<dbReference type="Pfam" id="PF00107">
    <property type="entry name" value="ADH_zinc_N"/>
    <property type="match status" value="1"/>
</dbReference>
<dbReference type="PANTHER" id="PTHR43677">
    <property type="entry name" value="SHORT-CHAIN DEHYDROGENASE/REDUCTASE"/>
    <property type="match status" value="1"/>
</dbReference>
<dbReference type="Proteomes" id="UP000777784">
    <property type="component" value="Unassembled WGS sequence"/>
</dbReference>
<dbReference type="InterPro" id="IPR020843">
    <property type="entry name" value="ER"/>
</dbReference>
<dbReference type="InterPro" id="IPR011032">
    <property type="entry name" value="GroES-like_sf"/>
</dbReference>
<dbReference type="InterPro" id="IPR051397">
    <property type="entry name" value="Zn-ADH-like_protein"/>
</dbReference>
<dbReference type="AlphaFoldDB" id="A0A948W6V4"/>
<dbReference type="InterPro" id="IPR013154">
    <property type="entry name" value="ADH-like_N"/>
</dbReference>
<proteinExistence type="predicted"/>
<evidence type="ECO:0000313" key="3">
    <source>
        <dbReference type="Proteomes" id="UP000777784"/>
    </source>
</evidence>
<dbReference type="SUPFAM" id="SSF50129">
    <property type="entry name" value="GroES-like"/>
    <property type="match status" value="1"/>
</dbReference>
<organism evidence="2 3">
    <name type="scientific">Eiseniibacteriota bacterium</name>
    <dbReference type="NCBI Taxonomy" id="2212470"/>
    <lineage>
        <taxon>Bacteria</taxon>
        <taxon>Candidatus Eiseniibacteriota</taxon>
    </lineage>
</organism>
<dbReference type="InterPro" id="IPR036291">
    <property type="entry name" value="NAD(P)-bd_dom_sf"/>
</dbReference>
<dbReference type="Gene3D" id="3.90.180.10">
    <property type="entry name" value="Medium-chain alcohol dehydrogenases, catalytic domain"/>
    <property type="match status" value="1"/>
</dbReference>
<gene>
    <name evidence="2" type="ORF">KJ970_11415</name>
</gene>
<evidence type="ECO:0000259" key="1">
    <source>
        <dbReference type="SMART" id="SM00829"/>
    </source>
</evidence>
<dbReference type="SMART" id="SM00829">
    <property type="entry name" value="PKS_ER"/>
    <property type="match status" value="1"/>
</dbReference>
<accession>A0A948W6V4</accession>
<comment type="caution">
    <text evidence="2">The sequence shown here is derived from an EMBL/GenBank/DDBJ whole genome shotgun (WGS) entry which is preliminary data.</text>
</comment>
<dbReference type="GO" id="GO:0016491">
    <property type="term" value="F:oxidoreductase activity"/>
    <property type="evidence" value="ECO:0007669"/>
    <property type="project" value="InterPro"/>
</dbReference>
<evidence type="ECO:0000313" key="2">
    <source>
        <dbReference type="EMBL" id="MBU2691525.1"/>
    </source>
</evidence>
<dbReference type="EMBL" id="JAHJDP010000065">
    <property type="protein sequence ID" value="MBU2691525.1"/>
    <property type="molecule type" value="Genomic_DNA"/>
</dbReference>
<feature type="domain" description="Enoyl reductase (ER)" evidence="1">
    <location>
        <begin position="28"/>
        <end position="357"/>
    </location>
</feature>
<protein>
    <submittedName>
        <fullName evidence="2">Zinc-binding dehydrogenase</fullName>
    </submittedName>
</protein>
<dbReference type="Pfam" id="PF08240">
    <property type="entry name" value="ADH_N"/>
    <property type="match status" value="1"/>
</dbReference>
<sequence length="359" mass="38727">MDSTQNPSYSTHPSADQRTHVIHIEKWGKPDVLVGRDIRLPAPAPGEVHLKVKAAGVNFADLIMRMGLYGTVPPRPFSPGFEVAGEIVRTGGQVEGWKAGDRAIALMRHGGYAGDVIVPADQLFPWPEGMTAIEAAAIPVTFLTAWICLFRAASVRKGEKVLVLGAGGGVGTAAVQLAVKAGLEVIGTAGSEAKRRFVRERLGAKACFDSRGDWETGVRGVVGKRGLDVALDPVGGRSTRACRNLLSPLGRLVFYGMSRAVPGSRPNKLRAALAWWQTPRFHPMDLIRPNLGLHGVHLLHLGGKEEILREAYMEMLPSFETAELAPVLDKSFPLTRAGAVDAHRYLHARRNLGKVVLEA</sequence>
<name>A0A948W6V4_UNCEI</name>